<proteinExistence type="predicted"/>
<dbReference type="EMBL" id="CAJOBD010014108">
    <property type="protein sequence ID" value="CAF4196928.1"/>
    <property type="molecule type" value="Genomic_DNA"/>
</dbReference>
<name>A0A820AWA5_9BILA</name>
<reference evidence="1" key="1">
    <citation type="submission" date="2021-02" db="EMBL/GenBank/DDBJ databases">
        <authorList>
            <person name="Nowell W R."/>
        </authorList>
    </citation>
    <scope>NUCLEOTIDE SEQUENCE</scope>
</reference>
<accession>A0A820AWA5</accession>
<dbReference type="AlphaFoldDB" id="A0A820AWA5"/>
<sequence length="107" mass="12684">MIKSNELNTKLENVSTWFNDKSSFTTNIGTNNELEDIRIFKEHLDDKYIDIINLKQDYTDIEQQNEFIIEEKPNIVEEQFVEIDSKWAQLKDKIQEQDVQSDNTIAN</sequence>
<dbReference type="SUPFAM" id="SSF46966">
    <property type="entry name" value="Spectrin repeat"/>
    <property type="match status" value="1"/>
</dbReference>
<dbReference type="Proteomes" id="UP000663836">
    <property type="component" value="Unassembled WGS sequence"/>
</dbReference>
<protein>
    <submittedName>
        <fullName evidence="1">Uncharacterized protein</fullName>
    </submittedName>
</protein>
<organism evidence="1 2">
    <name type="scientific">Rotaria sordida</name>
    <dbReference type="NCBI Taxonomy" id="392033"/>
    <lineage>
        <taxon>Eukaryota</taxon>
        <taxon>Metazoa</taxon>
        <taxon>Spiralia</taxon>
        <taxon>Gnathifera</taxon>
        <taxon>Rotifera</taxon>
        <taxon>Eurotatoria</taxon>
        <taxon>Bdelloidea</taxon>
        <taxon>Philodinida</taxon>
        <taxon>Philodinidae</taxon>
        <taxon>Rotaria</taxon>
    </lineage>
</organism>
<dbReference type="Gene3D" id="1.20.58.60">
    <property type="match status" value="1"/>
</dbReference>
<evidence type="ECO:0000313" key="2">
    <source>
        <dbReference type="Proteomes" id="UP000663836"/>
    </source>
</evidence>
<evidence type="ECO:0000313" key="1">
    <source>
        <dbReference type="EMBL" id="CAF4196928.1"/>
    </source>
</evidence>
<comment type="caution">
    <text evidence="1">The sequence shown here is derived from an EMBL/GenBank/DDBJ whole genome shotgun (WGS) entry which is preliminary data.</text>
</comment>
<gene>
    <name evidence="1" type="ORF">JBS370_LOCUS36321</name>
</gene>